<accession>A0A165G0I3</accession>
<dbReference type="InterPro" id="IPR036465">
    <property type="entry name" value="vWFA_dom_sf"/>
</dbReference>
<reference evidence="4 5" key="1">
    <citation type="journal article" date="2016" name="Mol. Biol. Evol.">
        <title>Comparative Genomics of Early-Diverging Mushroom-Forming Fungi Provides Insights into the Origins of Lignocellulose Decay Capabilities.</title>
        <authorList>
            <person name="Nagy L.G."/>
            <person name="Riley R."/>
            <person name="Tritt A."/>
            <person name="Adam C."/>
            <person name="Daum C."/>
            <person name="Floudas D."/>
            <person name="Sun H."/>
            <person name="Yadav J.S."/>
            <person name="Pangilinan J."/>
            <person name="Larsson K.H."/>
            <person name="Matsuura K."/>
            <person name="Barry K."/>
            <person name="Labutti K."/>
            <person name="Kuo R."/>
            <person name="Ohm R.A."/>
            <person name="Bhattacharya S.S."/>
            <person name="Shirouzu T."/>
            <person name="Yoshinaga Y."/>
            <person name="Martin F.M."/>
            <person name="Grigoriev I.V."/>
            <person name="Hibbett D.S."/>
        </authorList>
    </citation>
    <scope>NUCLEOTIDE SEQUENCE [LARGE SCALE GENOMIC DNA]</scope>
    <source>
        <strain evidence="4 5">HHB12733</strain>
    </source>
</reference>
<feature type="domain" description="DUF2828" evidence="2">
    <location>
        <begin position="104"/>
        <end position="596"/>
    </location>
</feature>
<dbReference type="Proteomes" id="UP000076842">
    <property type="component" value="Unassembled WGS sequence"/>
</dbReference>
<dbReference type="AlphaFoldDB" id="A0A165G0I3"/>
<evidence type="ECO:0000313" key="5">
    <source>
        <dbReference type="Proteomes" id="UP000076842"/>
    </source>
</evidence>
<dbReference type="InParanoid" id="A0A165G0I3"/>
<evidence type="ECO:0000259" key="3">
    <source>
        <dbReference type="Pfam" id="PF25043"/>
    </source>
</evidence>
<dbReference type="PANTHER" id="PTHR31373">
    <property type="entry name" value="OS06G0652100 PROTEIN"/>
    <property type="match status" value="1"/>
</dbReference>
<proteinExistence type="predicted"/>
<dbReference type="Pfam" id="PF25043">
    <property type="entry name" value="DUF7788"/>
    <property type="match status" value="1"/>
</dbReference>
<dbReference type="InterPro" id="IPR058580">
    <property type="entry name" value="DUF2828"/>
</dbReference>
<evidence type="ECO:0000313" key="4">
    <source>
        <dbReference type="EMBL" id="KZT57445.1"/>
    </source>
</evidence>
<sequence>MASTTLDVRVLAEAFPPTTTAYSTENTPAKSADSVLLPACVLSDLNDPFYIGKLRESSVTPSNLVSEGIKSAPGASTSGSLAAALRSDSHKGLLATGSDNRTRTTNGAGAFSSTKDAVLDAFFGLGQWSNGTEVHGRLTEAWAQDPDTTLRLIFNLRSIHEGKNARDLFFHAFGWLYREHPRTAIVNLDQLVSKICEDPRNVAGRKKWEKSRQEKDATTEMENADQEFVERPARSHGCWKDLLSIVSLAFIDRLGDKKMDPELLKTWSGPAPLFRAGHVDCNHPVQPEQGTVSMSRRLSEHKHTTQNLNIAEMHAQEWKQKAKDQRRSRHELGLRTLERKLEQDWKFRSLYVAVARLFGDALIRDIHALVEIVNLRKVGDLKSAITIRKLGDSMSLAAKWAPSIGKSFDRQFLMTSAIAQVLFPFNGAPDSPEREVQTHKARNMLRRFILTPLRNFLAVPESNMHPGKWDKIAYPRVPAVCFTTNKSLFWHHDEQRFVKHLDSVGKGKRTISGSALLPHEILIGAIDASTVKIDGDQQPRPARGRGSSRRRGSSKVPMLRSHYDRAMRRSLGKLYTGIYDAQWSSMLEHVTSLGNLDNCIAVCDVSGSMGSIHQVNQYIKDGQYDKAARVSPIFPAIALSIIVAQIAAAPFHNLFITFSARPQLIELLERSSDGSPAGLGEIAKAMSNADWGQNTNFTSVFLDLLLPTAKRHQLTREQMVKRVFVFSDMQFDAAQSGGPWGRSRTSDEWKTAHQVVKAKFEQAGYDMPELVYWNLAGGRYAEGMGLTAPVEKDEMGVTLMSGFSGSMLKAFVGFGDEAEAEIEKEQEWDDADIKLEVPKENAVKEKASPADKMKKVLSAKSYAGLRVYD</sequence>
<organism evidence="4 5">
    <name type="scientific">Calocera cornea HHB12733</name>
    <dbReference type="NCBI Taxonomy" id="1353952"/>
    <lineage>
        <taxon>Eukaryota</taxon>
        <taxon>Fungi</taxon>
        <taxon>Dikarya</taxon>
        <taxon>Basidiomycota</taxon>
        <taxon>Agaricomycotina</taxon>
        <taxon>Dacrymycetes</taxon>
        <taxon>Dacrymycetales</taxon>
        <taxon>Dacrymycetaceae</taxon>
        <taxon>Calocera</taxon>
    </lineage>
</organism>
<evidence type="ECO:0000259" key="2">
    <source>
        <dbReference type="Pfam" id="PF11443"/>
    </source>
</evidence>
<feature type="region of interest" description="Disordered" evidence="1">
    <location>
        <begin position="533"/>
        <end position="557"/>
    </location>
</feature>
<feature type="domain" description="DUF7788" evidence="3">
    <location>
        <begin position="598"/>
        <end position="856"/>
    </location>
</feature>
<keyword evidence="5" id="KW-1185">Reference proteome</keyword>
<dbReference type="InterPro" id="IPR056690">
    <property type="entry name" value="DUF7788"/>
</dbReference>
<dbReference type="Pfam" id="PF11443">
    <property type="entry name" value="DUF2828"/>
    <property type="match status" value="1"/>
</dbReference>
<dbReference type="EMBL" id="KV423963">
    <property type="protein sequence ID" value="KZT57445.1"/>
    <property type="molecule type" value="Genomic_DNA"/>
</dbReference>
<dbReference type="Gene3D" id="3.40.50.410">
    <property type="entry name" value="von Willebrand factor, type A domain"/>
    <property type="match status" value="1"/>
</dbReference>
<dbReference type="PANTHER" id="PTHR31373:SF27">
    <property type="entry name" value="TROVE DOMAIN-CONTAINING PROTEIN"/>
    <property type="match status" value="1"/>
</dbReference>
<protein>
    <submittedName>
        <fullName evidence="4">Uncharacterized protein</fullName>
    </submittedName>
</protein>
<gene>
    <name evidence="4" type="ORF">CALCODRAFT_496088</name>
</gene>
<dbReference type="InterPro" id="IPR011205">
    <property type="entry name" value="UCP015417_vWA"/>
</dbReference>
<feature type="compositionally biased region" description="Basic residues" evidence="1">
    <location>
        <begin position="542"/>
        <end position="553"/>
    </location>
</feature>
<name>A0A165G0I3_9BASI</name>
<evidence type="ECO:0000256" key="1">
    <source>
        <dbReference type="SAM" id="MobiDB-lite"/>
    </source>
</evidence>
<dbReference type="PIRSF" id="PIRSF015417">
    <property type="entry name" value="T31B5_30_vWA"/>
    <property type="match status" value="1"/>
</dbReference>
<dbReference type="OrthoDB" id="1149618at2759"/>